<feature type="non-terminal residue" evidence="2">
    <location>
        <position position="1"/>
    </location>
</feature>
<sequence>DRGIEYLGRLRSHTGLQKLAAPLLKRPPGRPPEQPREWCHDLAYQAGSWPAPRRVVLVVQERPDDLLLHAFFLVTNLGKFDWPPEKILALYRKRGSAEAHMGEVKSALDVHLSSTDRGASTVQDVMARNEVSLLLSLYAYQVLHGLRCLLERQTRQGWSLSRMREQVLKVAATLRLHARRITVHLGAAADKWWPTLLKGLPKLTALS</sequence>
<protein>
    <submittedName>
        <fullName evidence="2">Transposase DDE domain group 1</fullName>
    </submittedName>
</protein>
<gene>
    <name evidence="2" type="ORF">SAMN04490369_103136</name>
</gene>
<feature type="domain" description="Transposase DDE" evidence="1">
    <location>
        <begin position="2"/>
        <end position="188"/>
    </location>
</feature>
<dbReference type="RefSeq" id="WP_208596186.1">
    <property type="nucleotide sequence ID" value="NZ_FODB01000031.1"/>
</dbReference>
<evidence type="ECO:0000313" key="3">
    <source>
        <dbReference type="Proteomes" id="UP000199493"/>
    </source>
</evidence>
<dbReference type="STRING" id="77097.SAMN04490369_103136"/>
<dbReference type="AlphaFoldDB" id="A0A1H8KGI1"/>
<evidence type="ECO:0000313" key="2">
    <source>
        <dbReference type="EMBL" id="SEN91994.1"/>
    </source>
</evidence>
<dbReference type="EMBL" id="FODB01000031">
    <property type="protein sequence ID" value="SEN91994.1"/>
    <property type="molecule type" value="Genomic_DNA"/>
</dbReference>
<name>A0A1H8KGI1_9GAMM</name>
<accession>A0A1H8KGI1</accession>
<reference evidence="2 3" key="1">
    <citation type="submission" date="2016-10" db="EMBL/GenBank/DDBJ databases">
        <authorList>
            <person name="de Groot N.N."/>
        </authorList>
    </citation>
    <scope>NUCLEOTIDE SEQUENCE [LARGE SCALE GENOMIC DNA]</scope>
    <source>
        <strain evidence="2 3">558</strain>
    </source>
</reference>
<evidence type="ECO:0000259" key="1">
    <source>
        <dbReference type="Pfam" id="PF13701"/>
    </source>
</evidence>
<organism evidence="2 3">
    <name type="scientific">Vreelandella aquamarina</name>
    <dbReference type="NCBI Taxonomy" id="77097"/>
    <lineage>
        <taxon>Bacteria</taxon>
        <taxon>Pseudomonadati</taxon>
        <taxon>Pseudomonadota</taxon>
        <taxon>Gammaproteobacteria</taxon>
        <taxon>Oceanospirillales</taxon>
        <taxon>Halomonadaceae</taxon>
        <taxon>Vreelandella</taxon>
    </lineage>
</organism>
<dbReference type="InterPro" id="IPR025668">
    <property type="entry name" value="Tnp_DDE_dom"/>
</dbReference>
<dbReference type="Proteomes" id="UP000199493">
    <property type="component" value="Unassembled WGS sequence"/>
</dbReference>
<proteinExistence type="predicted"/>
<dbReference type="Pfam" id="PF13701">
    <property type="entry name" value="DDE_Tnp_1_4"/>
    <property type="match status" value="1"/>
</dbReference>